<sequence>MGQNRRYDLVGRDIERADRTRAERGVALSLSVDEVRVTGRRRDAREPIPVIARLQFQVAHVEPREIEAVAIAWTDAALLVRWTCHDRQEHCTWVYAGAVRRRS</sequence>
<name>A0A917UXB3_9MICO</name>
<comment type="caution">
    <text evidence="1">The sequence shown here is derived from an EMBL/GenBank/DDBJ whole genome shotgun (WGS) entry which is preliminary data.</text>
</comment>
<evidence type="ECO:0000313" key="1">
    <source>
        <dbReference type="EMBL" id="GGJ92693.1"/>
    </source>
</evidence>
<gene>
    <name evidence="1" type="ORF">GCM10011372_34020</name>
</gene>
<protein>
    <submittedName>
        <fullName evidence="1">Uncharacterized protein</fullName>
    </submittedName>
</protein>
<reference evidence="1" key="1">
    <citation type="journal article" date="2014" name="Int. J. Syst. Evol. Microbiol.">
        <title>Complete genome sequence of Corynebacterium casei LMG S-19264T (=DSM 44701T), isolated from a smear-ripened cheese.</title>
        <authorList>
            <consortium name="US DOE Joint Genome Institute (JGI-PGF)"/>
            <person name="Walter F."/>
            <person name="Albersmeier A."/>
            <person name="Kalinowski J."/>
            <person name="Ruckert C."/>
        </authorList>
    </citation>
    <scope>NUCLEOTIDE SEQUENCE</scope>
    <source>
        <strain evidence="1">CGMCC 1.8984</strain>
    </source>
</reference>
<keyword evidence="2" id="KW-1185">Reference proteome</keyword>
<reference evidence="1" key="2">
    <citation type="submission" date="2020-09" db="EMBL/GenBank/DDBJ databases">
        <authorList>
            <person name="Sun Q."/>
            <person name="Zhou Y."/>
        </authorList>
    </citation>
    <scope>NUCLEOTIDE SEQUENCE</scope>
    <source>
        <strain evidence="1">CGMCC 1.8984</strain>
    </source>
</reference>
<evidence type="ECO:0000313" key="2">
    <source>
        <dbReference type="Proteomes" id="UP000636956"/>
    </source>
</evidence>
<dbReference type="Proteomes" id="UP000636956">
    <property type="component" value="Unassembled WGS sequence"/>
</dbReference>
<dbReference type="EMBL" id="BMMD01000029">
    <property type="protein sequence ID" value="GGJ92693.1"/>
    <property type="molecule type" value="Genomic_DNA"/>
</dbReference>
<dbReference type="AlphaFoldDB" id="A0A917UXB3"/>
<proteinExistence type="predicted"/>
<organism evidence="1 2">
    <name type="scientific">Agromyces bauzanensis</name>
    <dbReference type="NCBI Taxonomy" id="1308924"/>
    <lineage>
        <taxon>Bacteria</taxon>
        <taxon>Bacillati</taxon>
        <taxon>Actinomycetota</taxon>
        <taxon>Actinomycetes</taxon>
        <taxon>Micrococcales</taxon>
        <taxon>Microbacteriaceae</taxon>
        <taxon>Agromyces</taxon>
    </lineage>
</organism>
<accession>A0A917UXB3</accession>